<evidence type="ECO:0000313" key="2">
    <source>
        <dbReference type="Proteomes" id="UP000054047"/>
    </source>
</evidence>
<dbReference type="Proteomes" id="UP000054047">
    <property type="component" value="Unassembled WGS sequence"/>
</dbReference>
<accession>A0A0C2GTB1</accession>
<proteinExistence type="predicted"/>
<dbReference type="EMBL" id="KN729479">
    <property type="protein sequence ID" value="KIH62234.1"/>
    <property type="molecule type" value="Genomic_DNA"/>
</dbReference>
<keyword evidence="2" id="KW-1185">Reference proteome</keyword>
<dbReference type="OrthoDB" id="616263at2759"/>
<sequence length="129" mass="15695">MYFLSHPIDCCTNYNFDFKCVVVKNSIMKMSKVADVILFLTTINEERKYMRNVREIVERLEITIFTNLDHIEKIENSKKLTKWMMHKLGENQKKFLVIKCRRHYLNKNDRSLDRTVMCDKKWVLRDNQK</sequence>
<gene>
    <name evidence="1" type="ORF">ANCDUO_07484</name>
</gene>
<evidence type="ECO:0000313" key="1">
    <source>
        <dbReference type="EMBL" id="KIH62234.1"/>
    </source>
</evidence>
<protein>
    <submittedName>
        <fullName evidence="1">Uncharacterized protein</fullName>
    </submittedName>
</protein>
<reference evidence="1 2" key="1">
    <citation type="submission" date="2013-12" db="EMBL/GenBank/DDBJ databases">
        <title>Draft genome of the parsitic nematode Ancylostoma duodenale.</title>
        <authorList>
            <person name="Mitreva M."/>
        </authorList>
    </citation>
    <scope>NUCLEOTIDE SEQUENCE [LARGE SCALE GENOMIC DNA]</scope>
    <source>
        <strain evidence="1 2">Zhejiang</strain>
    </source>
</reference>
<dbReference type="AlphaFoldDB" id="A0A0C2GTB1"/>
<organism evidence="1 2">
    <name type="scientific">Ancylostoma duodenale</name>
    <dbReference type="NCBI Taxonomy" id="51022"/>
    <lineage>
        <taxon>Eukaryota</taxon>
        <taxon>Metazoa</taxon>
        <taxon>Ecdysozoa</taxon>
        <taxon>Nematoda</taxon>
        <taxon>Chromadorea</taxon>
        <taxon>Rhabditida</taxon>
        <taxon>Rhabditina</taxon>
        <taxon>Rhabditomorpha</taxon>
        <taxon>Strongyloidea</taxon>
        <taxon>Ancylostomatidae</taxon>
        <taxon>Ancylostomatinae</taxon>
        <taxon>Ancylostoma</taxon>
    </lineage>
</organism>
<name>A0A0C2GTB1_9BILA</name>